<reference evidence="2" key="1">
    <citation type="submission" date="2020-07" db="EMBL/GenBank/DDBJ databases">
        <title>Multicomponent nature underlies the extraordinary mechanical properties of spider dragline silk.</title>
        <authorList>
            <person name="Kono N."/>
            <person name="Nakamura H."/>
            <person name="Mori M."/>
            <person name="Yoshida Y."/>
            <person name="Ohtoshi R."/>
            <person name="Malay A.D."/>
            <person name="Moran D.A.P."/>
            <person name="Tomita M."/>
            <person name="Numata K."/>
            <person name="Arakawa K."/>
        </authorList>
    </citation>
    <scope>NUCLEOTIDE SEQUENCE</scope>
</reference>
<evidence type="ECO:0000313" key="3">
    <source>
        <dbReference type="Proteomes" id="UP000887116"/>
    </source>
</evidence>
<accession>A0A8X6I3E6</accession>
<protein>
    <submittedName>
        <fullName evidence="2">Uncharacterized protein</fullName>
    </submittedName>
</protein>
<sequence>MKYNATNLSGGRLILPERLGSGLSGTGGLLVSEPVSVAEDWDRSGTTTSVDGSPCTEDEPNSLFGSLEISSAVSAC</sequence>
<dbReference type="EMBL" id="BMAO01000935">
    <property type="protein sequence ID" value="GFQ70140.1"/>
    <property type="molecule type" value="Genomic_DNA"/>
</dbReference>
<keyword evidence="3" id="KW-1185">Reference proteome</keyword>
<feature type="region of interest" description="Disordered" evidence="1">
    <location>
        <begin position="40"/>
        <end position="63"/>
    </location>
</feature>
<organism evidence="2 3">
    <name type="scientific">Trichonephila clavata</name>
    <name type="common">Joro spider</name>
    <name type="synonym">Nephila clavata</name>
    <dbReference type="NCBI Taxonomy" id="2740835"/>
    <lineage>
        <taxon>Eukaryota</taxon>
        <taxon>Metazoa</taxon>
        <taxon>Ecdysozoa</taxon>
        <taxon>Arthropoda</taxon>
        <taxon>Chelicerata</taxon>
        <taxon>Arachnida</taxon>
        <taxon>Araneae</taxon>
        <taxon>Araneomorphae</taxon>
        <taxon>Entelegynae</taxon>
        <taxon>Araneoidea</taxon>
        <taxon>Nephilidae</taxon>
        <taxon>Trichonephila</taxon>
    </lineage>
</organism>
<dbReference type="AlphaFoldDB" id="A0A8X6I3E6"/>
<comment type="caution">
    <text evidence="2">The sequence shown here is derived from an EMBL/GenBank/DDBJ whole genome shotgun (WGS) entry which is preliminary data.</text>
</comment>
<dbReference type="Proteomes" id="UP000887116">
    <property type="component" value="Unassembled WGS sequence"/>
</dbReference>
<evidence type="ECO:0000256" key="1">
    <source>
        <dbReference type="SAM" id="MobiDB-lite"/>
    </source>
</evidence>
<evidence type="ECO:0000313" key="2">
    <source>
        <dbReference type="EMBL" id="GFQ70140.1"/>
    </source>
</evidence>
<name>A0A8X6I3E6_TRICU</name>
<gene>
    <name evidence="2" type="ORF">TNCT_454641</name>
</gene>
<proteinExistence type="predicted"/>